<name>A0A4R3LET5_9BURK</name>
<evidence type="ECO:0000259" key="1">
    <source>
        <dbReference type="PROSITE" id="PS50801"/>
    </source>
</evidence>
<protein>
    <submittedName>
        <fullName evidence="2">Phospholipid transport system transporter-binding protein</fullName>
    </submittedName>
    <submittedName>
        <fullName evidence="3">STAS domain protein</fullName>
    </submittedName>
</protein>
<dbReference type="InterPro" id="IPR036513">
    <property type="entry name" value="STAS_dom_sf"/>
</dbReference>
<accession>A0A4R3LET5</accession>
<reference evidence="3 5" key="2">
    <citation type="submission" date="2019-07" db="EMBL/GenBank/DDBJ databases">
        <title>Tepidimonas ignava SPS-1037 draft genome.</title>
        <authorList>
            <person name="Da Costa M.S."/>
            <person name="Froufe H.J.C."/>
            <person name="Egas C."/>
            <person name="Albuquerque L."/>
        </authorList>
    </citation>
    <scope>NUCLEOTIDE SEQUENCE [LARGE SCALE GENOMIC DNA]</scope>
    <source>
        <strain evidence="3 5">SPS-1037</strain>
    </source>
</reference>
<evidence type="ECO:0000313" key="5">
    <source>
        <dbReference type="Proteomes" id="UP000315577"/>
    </source>
</evidence>
<dbReference type="Gene3D" id="3.30.750.24">
    <property type="entry name" value="STAS domain"/>
    <property type="match status" value="1"/>
</dbReference>
<dbReference type="PROSITE" id="PS50801">
    <property type="entry name" value="STAS"/>
    <property type="match status" value="1"/>
</dbReference>
<sequence>MPALPAVLTHEQAPRWLADAERALASLPVGATAVVSAAALQGFDSSALAALLALRRGALRRGLGWRVADMPPKLRTLAEVYGVAELLPG</sequence>
<evidence type="ECO:0000313" key="3">
    <source>
        <dbReference type="EMBL" id="TSE18525.1"/>
    </source>
</evidence>
<dbReference type="Pfam" id="PF13466">
    <property type="entry name" value="STAS_2"/>
    <property type="match status" value="1"/>
</dbReference>
<organism evidence="2 4">
    <name type="scientific">Tepidimonas ignava</name>
    <dbReference type="NCBI Taxonomy" id="114249"/>
    <lineage>
        <taxon>Bacteria</taxon>
        <taxon>Pseudomonadati</taxon>
        <taxon>Pseudomonadota</taxon>
        <taxon>Betaproteobacteria</taxon>
        <taxon>Burkholderiales</taxon>
        <taxon>Tepidimonas</taxon>
    </lineage>
</organism>
<gene>
    <name evidence="2" type="ORF">EDC36_104105</name>
    <name evidence="3" type="ORF">Tigna_02527</name>
</gene>
<dbReference type="InterPro" id="IPR058548">
    <property type="entry name" value="MlaB-like_STAS"/>
</dbReference>
<dbReference type="Proteomes" id="UP000315577">
    <property type="component" value="Unassembled WGS sequence"/>
</dbReference>
<proteinExistence type="predicted"/>
<evidence type="ECO:0000313" key="4">
    <source>
        <dbReference type="Proteomes" id="UP000295536"/>
    </source>
</evidence>
<dbReference type="AlphaFoldDB" id="A0A4R3LET5"/>
<dbReference type="InterPro" id="IPR002645">
    <property type="entry name" value="STAS_dom"/>
</dbReference>
<dbReference type="Proteomes" id="UP000295536">
    <property type="component" value="Unassembled WGS sequence"/>
</dbReference>
<evidence type="ECO:0000313" key="2">
    <source>
        <dbReference type="EMBL" id="TCS98681.1"/>
    </source>
</evidence>
<feature type="domain" description="STAS" evidence="1">
    <location>
        <begin position="34"/>
        <end position="89"/>
    </location>
</feature>
<reference evidence="2 4" key="1">
    <citation type="submission" date="2019-03" db="EMBL/GenBank/DDBJ databases">
        <title>Genomic Encyclopedia of Type Strains, Phase IV (KMG-IV): sequencing the most valuable type-strain genomes for metagenomic binning, comparative biology and taxonomic classification.</title>
        <authorList>
            <person name="Goeker M."/>
        </authorList>
    </citation>
    <scope>NUCLEOTIDE SEQUENCE [LARGE SCALE GENOMIC DNA]</scope>
    <source>
        <strain evidence="2 4">DSM 12034</strain>
    </source>
</reference>
<comment type="caution">
    <text evidence="2">The sequence shown here is derived from an EMBL/GenBank/DDBJ whole genome shotgun (WGS) entry which is preliminary data.</text>
</comment>
<dbReference type="SUPFAM" id="SSF52091">
    <property type="entry name" value="SpoIIaa-like"/>
    <property type="match status" value="1"/>
</dbReference>
<dbReference type="EMBL" id="VJNC01000024">
    <property type="protein sequence ID" value="TSE18525.1"/>
    <property type="molecule type" value="Genomic_DNA"/>
</dbReference>
<dbReference type="EMBL" id="SMAH01000004">
    <property type="protein sequence ID" value="TCS98681.1"/>
    <property type="molecule type" value="Genomic_DNA"/>
</dbReference>
<keyword evidence="5" id="KW-1185">Reference proteome</keyword>